<dbReference type="PROSITE" id="PS50850">
    <property type="entry name" value="MFS"/>
    <property type="match status" value="1"/>
</dbReference>
<comment type="similarity">
    <text evidence="7">Belongs to the major facilitator superfamily. DHA1 family. Polyamines/proton antiporter (TC 2.A.1.2.16) subfamily.</text>
</comment>
<feature type="transmembrane region" description="Helical" evidence="8">
    <location>
        <begin position="224"/>
        <end position="249"/>
    </location>
</feature>
<keyword evidence="6 8" id="KW-0472">Membrane</keyword>
<name>A0AAN7CNV5_9PEZI</name>
<evidence type="ECO:0000256" key="1">
    <source>
        <dbReference type="ARBA" id="ARBA00004651"/>
    </source>
</evidence>
<feature type="transmembrane region" description="Helical" evidence="8">
    <location>
        <begin position="165"/>
        <end position="182"/>
    </location>
</feature>
<feature type="transmembrane region" description="Helical" evidence="8">
    <location>
        <begin position="61"/>
        <end position="81"/>
    </location>
</feature>
<protein>
    <submittedName>
        <fullName evidence="10">Major facilitator superfamily domain-containing protein</fullName>
    </submittedName>
</protein>
<dbReference type="Proteomes" id="UP001303647">
    <property type="component" value="Unassembled WGS sequence"/>
</dbReference>
<evidence type="ECO:0000256" key="8">
    <source>
        <dbReference type="SAM" id="Phobius"/>
    </source>
</evidence>
<evidence type="ECO:0000313" key="11">
    <source>
        <dbReference type="Proteomes" id="UP001303647"/>
    </source>
</evidence>
<dbReference type="SUPFAM" id="SSF103473">
    <property type="entry name" value="MFS general substrate transporter"/>
    <property type="match status" value="1"/>
</dbReference>
<evidence type="ECO:0000256" key="2">
    <source>
        <dbReference type="ARBA" id="ARBA00022448"/>
    </source>
</evidence>
<keyword evidence="5 8" id="KW-1133">Transmembrane helix</keyword>
<dbReference type="PANTHER" id="PTHR23502">
    <property type="entry name" value="MAJOR FACILITATOR SUPERFAMILY"/>
    <property type="match status" value="1"/>
</dbReference>
<feature type="transmembrane region" description="Helical" evidence="8">
    <location>
        <begin position="341"/>
        <end position="359"/>
    </location>
</feature>
<feature type="transmembrane region" description="Helical" evidence="8">
    <location>
        <begin position="409"/>
        <end position="428"/>
    </location>
</feature>
<feature type="transmembrane region" description="Helical" evidence="8">
    <location>
        <begin position="472"/>
        <end position="494"/>
    </location>
</feature>
<evidence type="ECO:0000256" key="5">
    <source>
        <dbReference type="ARBA" id="ARBA00022989"/>
    </source>
</evidence>
<keyword evidence="3" id="KW-1003">Cell membrane</keyword>
<feature type="transmembrane region" description="Helical" evidence="8">
    <location>
        <begin position="440"/>
        <end position="460"/>
    </location>
</feature>
<reference evidence="10" key="2">
    <citation type="submission" date="2023-05" db="EMBL/GenBank/DDBJ databases">
        <authorList>
            <consortium name="Lawrence Berkeley National Laboratory"/>
            <person name="Steindorff A."/>
            <person name="Hensen N."/>
            <person name="Bonometti L."/>
            <person name="Westerberg I."/>
            <person name="Brannstrom I.O."/>
            <person name="Guillou S."/>
            <person name="Cros-Aarteil S."/>
            <person name="Calhoun S."/>
            <person name="Haridas S."/>
            <person name="Kuo A."/>
            <person name="Mondo S."/>
            <person name="Pangilinan J."/>
            <person name="Riley R."/>
            <person name="Labutti K."/>
            <person name="Andreopoulos B."/>
            <person name="Lipzen A."/>
            <person name="Chen C."/>
            <person name="Yanf M."/>
            <person name="Daum C."/>
            <person name="Ng V."/>
            <person name="Clum A."/>
            <person name="Ohm R."/>
            <person name="Martin F."/>
            <person name="Silar P."/>
            <person name="Natvig D."/>
            <person name="Lalanne C."/>
            <person name="Gautier V."/>
            <person name="Ament-Velasquez S.L."/>
            <person name="Kruys A."/>
            <person name="Hutchinson M.I."/>
            <person name="Powell A.J."/>
            <person name="Barry K."/>
            <person name="Miller A.N."/>
            <person name="Grigoriev I.V."/>
            <person name="Debuchy R."/>
            <person name="Gladieux P."/>
            <person name="Thoren M.H."/>
            <person name="Johannesson H."/>
        </authorList>
    </citation>
    <scope>NUCLEOTIDE SEQUENCE</scope>
    <source>
        <strain evidence="10">CBS 359.72</strain>
    </source>
</reference>
<dbReference type="Pfam" id="PF07690">
    <property type="entry name" value="MFS_1"/>
    <property type="match status" value="1"/>
</dbReference>
<dbReference type="GO" id="GO:0022857">
    <property type="term" value="F:transmembrane transporter activity"/>
    <property type="evidence" value="ECO:0007669"/>
    <property type="project" value="InterPro"/>
</dbReference>
<feature type="transmembrane region" description="Helical" evidence="8">
    <location>
        <begin position="132"/>
        <end position="159"/>
    </location>
</feature>
<accession>A0AAN7CNV5</accession>
<proteinExistence type="inferred from homology"/>
<organism evidence="10 11">
    <name type="scientific">Corynascus novoguineensis</name>
    <dbReference type="NCBI Taxonomy" id="1126955"/>
    <lineage>
        <taxon>Eukaryota</taxon>
        <taxon>Fungi</taxon>
        <taxon>Dikarya</taxon>
        <taxon>Ascomycota</taxon>
        <taxon>Pezizomycotina</taxon>
        <taxon>Sordariomycetes</taxon>
        <taxon>Sordariomycetidae</taxon>
        <taxon>Sordariales</taxon>
        <taxon>Chaetomiaceae</taxon>
        <taxon>Corynascus</taxon>
    </lineage>
</organism>
<keyword evidence="11" id="KW-1185">Reference proteome</keyword>
<evidence type="ECO:0000256" key="6">
    <source>
        <dbReference type="ARBA" id="ARBA00023136"/>
    </source>
</evidence>
<evidence type="ECO:0000313" key="10">
    <source>
        <dbReference type="EMBL" id="KAK4244522.1"/>
    </source>
</evidence>
<dbReference type="Gene3D" id="1.20.1250.20">
    <property type="entry name" value="MFS general substrate transporter like domains"/>
    <property type="match status" value="1"/>
</dbReference>
<keyword evidence="4 8" id="KW-0812">Transmembrane</keyword>
<dbReference type="InterPro" id="IPR036259">
    <property type="entry name" value="MFS_trans_sf"/>
</dbReference>
<feature type="transmembrane region" description="Helical" evidence="8">
    <location>
        <begin position="380"/>
        <end position="403"/>
    </location>
</feature>
<evidence type="ECO:0000256" key="4">
    <source>
        <dbReference type="ARBA" id="ARBA00022692"/>
    </source>
</evidence>
<comment type="caution">
    <text evidence="10">The sequence shown here is derived from an EMBL/GenBank/DDBJ whole genome shotgun (WGS) entry which is preliminary data.</text>
</comment>
<dbReference type="InterPro" id="IPR011701">
    <property type="entry name" value="MFS"/>
</dbReference>
<feature type="transmembrane region" description="Helical" evidence="8">
    <location>
        <begin position="101"/>
        <end position="120"/>
    </location>
</feature>
<evidence type="ECO:0000259" key="9">
    <source>
        <dbReference type="PROSITE" id="PS50850"/>
    </source>
</evidence>
<reference evidence="10" key="1">
    <citation type="journal article" date="2023" name="Mol. Phylogenet. Evol.">
        <title>Genome-scale phylogeny and comparative genomics of the fungal order Sordariales.</title>
        <authorList>
            <person name="Hensen N."/>
            <person name="Bonometti L."/>
            <person name="Westerberg I."/>
            <person name="Brannstrom I.O."/>
            <person name="Guillou S."/>
            <person name="Cros-Aarteil S."/>
            <person name="Calhoun S."/>
            <person name="Haridas S."/>
            <person name="Kuo A."/>
            <person name="Mondo S."/>
            <person name="Pangilinan J."/>
            <person name="Riley R."/>
            <person name="LaButti K."/>
            <person name="Andreopoulos B."/>
            <person name="Lipzen A."/>
            <person name="Chen C."/>
            <person name="Yan M."/>
            <person name="Daum C."/>
            <person name="Ng V."/>
            <person name="Clum A."/>
            <person name="Steindorff A."/>
            <person name="Ohm R.A."/>
            <person name="Martin F."/>
            <person name="Silar P."/>
            <person name="Natvig D.O."/>
            <person name="Lalanne C."/>
            <person name="Gautier V."/>
            <person name="Ament-Velasquez S.L."/>
            <person name="Kruys A."/>
            <person name="Hutchinson M.I."/>
            <person name="Powell A.J."/>
            <person name="Barry K."/>
            <person name="Miller A.N."/>
            <person name="Grigoriev I.V."/>
            <person name="Debuchy R."/>
            <person name="Gladieux P."/>
            <person name="Hiltunen Thoren M."/>
            <person name="Johannesson H."/>
        </authorList>
    </citation>
    <scope>NUCLEOTIDE SEQUENCE</scope>
    <source>
        <strain evidence="10">CBS 359.72</strain>
    </source>
</reference>
<feature type="transmembrane region" description="Helical" evidence="8">
    <location>
        <begin position="189"/>
        <end position="212"/>
    </location>
</feature>
<feature type="transmembrane region" description="Helical" evidence="8">
    <location>
        <begin position="302"/>
        <end position="321"/>
    </location>
</feature>
<sequence>MATTDRSRRTRIPWFRMLTIRDIITARMLEHNYVGSGTQDDPYIVMFLEDDPRDPMGFSLWLRWVLCIAAGYVTFSVAFLSSAYSGSIRDISQDLNASPESATLGLSLFLLGFVLGPLVWAPSSEAFGRQAILVSTTAVHVVLNIAACFSPTLAILLVLRLLSGAFGAATLTNSGAVIADIFPPRQRGLAITVYALVPLFAPVLGPMVGTYVSGVWGWRWSMALMALMSATALVVAAFVLPETYAPFLLDKRARRLARLTGEHYVSAMAAAAGGSTKRGGTQRPSFATTLSRPFLLAANEPIISLLALYQAVVFGTLYFMFAALPSVYTDILGWPREQSGLSFLGVVVGMLLSVVFAIWDNTRYVRTLERLKGSAAPPETRLPACCLGGVCIVVGLLWCAWTARRGLPWLVNMASGVPFGFGIVLVTIGSTNYLVDAYTIYAASALTVCICGRAVWGAVFPLFVRSMFTSLGVWWSLAIPAVLSLICLPFPFVFYRFGPEIRARCKYAGAAHKAVQRARQQVDEETPLLD</sequence>
<feature type="domain" description="Major facilitator superfamily (MFS) profile" evidence="9">
    <location>
        <begin position="66"/>
        <end position="496"/>
    </location>
</feature>
<evidence type="ECO:0000256" key="7">
    <source>
        <dbReference type="ARBA" id="ARBA00038459"/>
    </source>
</evidence>
<gene>
    <name evidence="10" type="ORF">C7999DRAFT_17233</name>
</gene>
<dbReference type="EMBL" id="MU857735">
    <property type="protein sequence ID" value="KAK4244522.1"/>
    <property type="molecule type" value="Genomic_DNA"/>
</dbReference>
<comment type="subcellular location">
    <subcellularLocation>
        <location evidence="1">Cell membrane</location>
        <topology evidence="1">Multi-pass membrane protein</topology>
    </subcellularLocation>
</comment>
<keyword evidence="2" id="KW-0813">Transport</keyword>
<dbReference type="AlphaFoldDB" id="A0AAN7CNV5"/>
<dbReference type="InterPro" id="IPR020846">
    <property type="entry name" value="MFS_dom"/>
</dbReference>
<dbReference type="GO" id="GO:0005886">
    <property type="term" value="C:plasma membrane"/>
    <property type="evidence" value="ECO:0007669"/>
    <property type="project" value="UniProtKB-SubCell"/>
</dbReference>
<evidence type="ECO:0000256" key="3">
    <source>
        <dbReference type="ARBA" id="ARBA00022475"/>
    </source>
</evidence>
<dbReference type="PANTHER" id="PTHR23502:SF186">
    <property type="entry name" value="MAJOR FACILITATOR SUPERFAMILY (MFS) PROFILE DOMAIN-CONTAINING PROTEIN"/>
    <property type="match status" value="1"/>
</dbReference>